<comment type="caution">
    <text evidence="4">The sequence shown here is derived from an EMBL/GenBank/DDBJ whole genome shotgun (WGS) entry which is preliminary data.</text>
</comment>
<keyword evidence="2" id="KW-0732">Signal</keyword>
<proteinExistence type="predicted"/>
<dbReference type="OrthoDB" id="5298536at2"/>
<evidence type="ECO:0000259" key="3">
    <source>
        <dbReference type="Pfam" id="PF23536"/>
    </source>
</evidence>
<protein>
    <submittedName>
        <fullName evidence="4">Conjugal transfer protein TraK</fullName>
    </submittedName>
</protein>
<keyword evidence="5" id="KW-1185">Reference proteome</keyword>
<accession>V5FE75</accession>
<dbReference type="eggNOG" id="ENOG5030KM2">
    <property type="taxonomic scope" value="Bacteria"/>
</dbReference>
<dbReference type="EMBL" id="BAUJ01000030">
    <property type="protein sequence ID" value="GAD89953.1"/>
    <property type="molecule type" value="Genomic_DNA"/>
</dbReference>
<dbReference type="RefSeq" id="WP_023404307.1">
    <property type="nucleotide sequence ID" value="NZ_BAUJ01000030.1"/>
</dbReference>
<evidence type="ECO:0000313" key="5">
    <source>
        <dbReference type="Proteomes" id="UP000017800"/>
    </source>
</evidence>
<dbReference type="Pfam" id="PF23536">
    <property type="entry name" value="TraK_C"/>
    <property type="match status" value="1"/>
</dbReference>
<feature type="region of interest" description="Disordered" evidence="1">
    <location>
        <begin position="28"/>
        <end position="47"/>
    </location>
</feature>
<evidence type="ECO:0000313" key="4">
    <source>
        <dbReference type="EMBL" id="GAD89953.1"/>
    </source>
</evidence>
<evidence type="ECO:0000256" key="2">
    <source>
        <dbReference type="SAM" id="SignalP"/>
    </source>
</evidence>
<feature type="domain" description="TraK C-terminal" evidence="3">
    <location>
        <begin position="145"/>
        <end position="246"/>
    </location>
</feature>
<reference evidence="4 5" key="1">
    <citation type="submission" date="2013-10" db="EMBL/GenBank/DDBJ databases">
        <authorList>
            <person name="Ichikawa N."/>
            <person name="Kimura A."/>
            <person name="Ohji S."/>
            <person name="Hosoyama A."/>
            <person name="Fujita N."/>
        </authorList>
    </citation>
    <scope>NUCLEOTIDE SEQUENCE [LARGE SCALE GENOMIC DNA]</scope>
    <source>
        <strain evidence="4 5">NBRC 102217</strain>
    </source>
</reference>
<sequence length="267" mass="28984">MNIKHLLILTLLPCVIPVSATELAVVPSTTNSNNQSNSAGNSEKQSAVHVISSKHVNRIVTPFKNPSVKLDAVEGVATKSQGNVLYLSTSSSQPIAGFITESGDESTSIKVIFRPMPVAPQEVILKGSTNEGSELARRFERSNPRSETIKNVMGSLVRGELPNGYQMKKVNAQYLPSCKQSGLTFNFYNGQFVTGGDYVVSIGIAENRSTQAVNFTENSCYKDGVVAISAYPTTTLLPNEKTEVFVMFYRNKPVSTQQKTRRSLIGG</sequence>
<dbReference type="AlphaFoldDB" id="V5FE75"/>
<dbReference type="InterPro" id="IPR055397">
    <property type="entry name" value="TraK_C"/>
</dbReference>
<name>V5FE75_9VIBR</name>
<organism evidence="4 5">
    <name type="scientific">Vibrio halioticoli NBRC 102217</name>
    <dbReference type="NCBI Taxonomy" id="1219072"/>
    <lineage>
        <taxon>Bacteria</taxon>
        <taxon>Pseudomonadati</taxon>
        <taxon>Pseudomonadota</taxon>
        <taxon>Gammaproteobacteria</taxon>
        <taxon>Vibrionales</taxon>
        <taxon>Vibrionaceae</taxon>
        <taxon>Vibrio</taxon>
    </lineage>
</organism>
<evidence type="ECO:0000256" key="1">
    <source>
        <dbReference type="SAM" id="MobiDB-lite"/>
    </source>
</evidence>
<feature type="compositionally biased region" description="Low complexity" evidence="1">
    <location>
        <begin position="28"/>
        <end position="42"/>
    </location>
</feature>
<gene>
    <name evidence="4" type="primary">traK</name>
    <name evidence="4" type="ORF">VHA01S_030_00280</name>
</gene>
<feature type="chain" id="PRO_5004732898" evidence="2">
    <location>
        <begin position="21"/>
        <end position="267"/>
    </location>
</feature>
<feature type="signal peptide" evidence="2">
    <location>
        <begin position="1"/>
        <end position="20"/>
    </location>
</feature>
<reference evidence="4 5" key="2">
    <citation type="submission" date="2013-11" db="EMBL/GenBank/DDBJ databases">
        <title>Whole genome shotgun sequence of Vibrio halioticoli NBRC 102217.</title>
        <authorList>
            <person name="Isaki S."/>
            <person name="Kimura A."/>
            <person name="Ohji S."/>
            <person name="Hosoyama A."/>
            <person name="Fujita N."/>
            <person name="Hashimoto M."/>
            <person name="Hosoyama Y."/>
            <person name="Yamazoe A."/>
        </authorList>
    </citation>
    <scope>NUCLEOTIDE SEQUENCE [LARGE SCALE GENOMIC DNA]</scope>
    <source>
        <strain evidence="4 5">NBRC 102217</strain>
    </source>
</reference>
<dbReference type="Proteomes" id="UP000017800">
    <property type="component" value="Unassembled WGS sequence"/>
</dbReference>